<keyword evidence="3" id="KW-1185">Reference proteome</keyword>
<dbReference type="EMBL" id="JAFMPY010000039">
    <property type="protein sequence ID" value="MBO0906361.1"/>
    <property type="molecule type" value="Genomic_DNA"/>
</dbReference>
<comment type="caution">
    <text evidence="2">The sequence shown here is derived from an EMBL/GenBank/DDBJ whole genome shotgun (WGS) entry which is preliminary data.</text>
</comment>
<dbReference type="RefSeq" id="WP_207352993.1">
    <property type="nucleotide sequence ID" value="NZ_JAFMPY010000039.1"/>
</dbReference>
<organism evidence="2 3">
    <name type="scientific">Jiella sonneratiae</name>
    <dbReference type="NCBI Taxonomy" id="2816856"/>
    <lineage>
        <taxon>Bacteria</taxon>
        <taxon>Pseudomonadati</taxon>
        <taxon>Pseudomonadota</taxon>
        <taxon>Alphaproteobacteria</taxon>
        <taxon>Hyphomicrobiales</taxon>
        <taxon>Aurantimonadaceae</taxon>
        <taxon>Jiella</taxon>
    </lineage>
</organism>
<proteinExistence type="predicted"/>
<dbReference type="SUPFAM" id="SSF88723">
    <property type="entry name" value="PIN domain-like"/>
    <property type="match status" value="1"/>
</dbReference>
<dbReference type="InterPro" id="IPR002716">
    <property type="entry name" value="PIN_dom"/>
</dbReference>
<dbReference type="CDD" id="cd18682">
    <property type="entry name" value="PIN_VapC-like"/>
    <property type="match status" value="1"/>
</dbReference>
<reference evidence="2 3" key="1">
    <citation type="submission" date="2021-03" db="EMBL/GenBank/DDBJ databases">
        <title>Whole genome sequence of Jiella sp. MQZ13P-4.</title>
        <authorList>
            <person name="Tuo L."/>
        </authorList>
    </citation>
    <scope>NUCLEOTIDE SEQUENCE [LARGE SCALE GENOMIC DNA]</scope>
    <source>
        <strain evidence="2 3">MQZ13P-4</strain>
    </source>
</reference>
<gene>
    <name evidence="2" type="ORF">J1C47_22150</name>
</gene>
<dbReference type="InterPro" id="IPR029060">
    <property type="entry name" value="PIN-like_dom_sf"/>
</dbReference>
<sequence>MIVLDTSAVLALIQGERGADVVEGYLSNARMLTVNVCETVSKLMDRGFDAEAARAAVTKLPLIIVDFDLDLALLAASFRPATRSLGFSLADRACLALAKHGETRALTADRAWKDVDLGIEIELIR</sequence>
<protein>
    <submittedName>
        <fullName evidence="2">Type II toxin-antitoxin system VapC family toxin</fullName>
    </submittedName>
</protein>
<feature type="domain" description="PIN" evidence="1">
    <location>
        <begin position="2"/>
        <end position="116"/>
    </location>
</feature>
<dbReference type="Proteomes" id="UP000664288">
    <property type="component" value="Unassembled WGS sequence"/>
</dbReference>
<evidence type="ECO:0000313" key="3">
    <source>
        <dbReference type="Proteomes" id="UP000664288"/>
    </source>
</evidence>
<dbReference type="Pfam" id="PF01850">
    <property type="entry name" value="PIN"/>
    <property type="match status" value="1"/>
</dbReference>
<dbReference type="Gene3D" id="3.40.50.1010">
    <property type="entry name" value="5'-nuclease"/>
    <property type="match status" value="1"/>
</dbReference>
<evidence type="ECO:0000313" key="2">
    <source>
        <dbReference type="EMBL" id="MBO0906361.1"/>
    </source>
</evidence>
<evidence type="ECO:0000259" key="1">
    <source>
        <dbReference type="Pfam" id="PF01850"/>
    </source>
</evidence>
<accession>A0ABS3J9L0</accession>
<name>A0ABS3J9L0_9HYPH</name>